<dbReference type="RefSeq" id="WP_253654358.1">
    <property type="nucleotide sequence ID" value="NZ_BAAAOE010000003.1"/>
</dbReference>
<keyword evidence="3" id="KW-1185">Reference proteome</keyword>
<keyword evidence="1" id="KW-1133">Transmembrane helix</keyword>
<gene>
    <name evidence="2" type="ORF">LX12_001982</name>
</gene>
<feature type="transmembrane region" description="Helical" evidence="1">
    <location>
        <begin position="85"/>
        <end position="106"/>
    </location>
</feature>
<evidence type="ECO:0000256" key="1">
    <source>
        <dbReference type="SAM" id="Phobius"/>
    </source>
</evidence>
<dbReference type="EMBL" id="JAMTCG010000003">
    <property type="protein sequence ID" value="MCP2160795.1"/>
    <property type="molecule type" value="Genomic_DNA"/>
</dbReference>
<feature type="transmembrane region" description="Helical" evidence="1">
    <location>
        <begin position="36"/>
        <end position="54"/>
    </location>
</feature>
<keyword evidence="1" id="KW-0812">Transmembrane</keyword>
<feature type="transmembrane region" description="Helical" evidence="1">
    <location>
        <begin position="121"/>
        <end position="142"/>
    </location>
</feature>
<organism evidence="2 3">
    <name type="scientific">Williamsia serinedens</name>
    <dbReference type="NCBI Taxonomy" id="391736"/>
    <lineage>
        <taxon>Bacteria</taxon>
        <taxon>Bacillati</taxon>
        <taxon>Actinomycetota</taxon>
        <taxon>Actinomycetes</taxon>
        <taxon>Mycobacteriales</taxon>
        <taxon>Nocardiaceae</taxon>
        <taxon>Williamsia</taxon>
    </lineage>
</organism>
<comment type="caution">
    <text evidence="2">The sequence shown here is derived from an EMBL/GenBank/DDBJ whole genome shotgun (WGS) entry which is preliminary data.</text>
</comment>
<sequence>MTPLLITALAVGAACGIFFALLSARAVVEGRWPYLLVYVPGAVVFAIPAIAQFTRGERDCSALREFVAERGGGQIRIQRDLRSTLRTVGFLLLLTVGCWAFSVGVWTDTLVFDLSGRRGHAIPAVTVVIGLIAVSMVVAILVRGTSGWLALSPAGIDSMELGLTRHRIPWDDIDELTLTPQQRKKRQQVYFPDRLWLIRSGVGKRPLSLSINWPMGNRAAFWLIHFYLTHPEFRDELADDRVVDRIAAGRILDEVA</sequence>
<proteinExistence type="predicted"/>
<protein>
    <submittedName>
        <fullName evidence="2">Uncharacterized protein</fullName>
    </submittedName>
</protein>
<accession>A0ABT1H2A7</accession>
<keyword evidence="1" id="KW-0472">Membrane</keyword>
<reference evidence="2 3" key="1">
    <citation type="submission" date="2022-06" db="EMBL/GenBank/DDBJ databases">
        <title>Genomic Encyclopedia of Archaeal and Bacterial Type Strains, Phase II (KMG-II): from individual species to whole genera.</title>
        <authorList>
            <person name="Goeker M."/>
        </authorList>
    </citation>
    <scope>NUCLEOTIDE SEQUENCE [LARGE SCALE GENOMIC DNA]</scope>
    <source>
        <strain evidence="2 3">DSM 45037</strain>
    </source>
</reference>
<evidence type="ECO:0000313" key="2">
    <source>
        <dbReference type="EMBL" id="MCP2160795.1"/>
    </source>
</evidence>
<dbReference type="Proteomes" id="UP001205740">
    <property type="component" value="Unassembled WGS sequence"/>
</dbReference>
<name>A0ABT1H2A7_9NOCA</name>
<evidence type="ECO:0000313" key="3">
    <source>
        <dbReference type="Proteomes" id="UP001205740"/>
    </source>
</evidence>